<dbReference type="GO" id="GO:0051082">
    <property type="term" value="F:unfolded protein binding"/>
    <property type="evidence" value="ECO:0007669"/>
    <property type="project" value="InterPro"/>
</dbReference>
<comment type="subcellular location">
    <subcellularLocation>
        <location evidence="4">Periplasm</location>
    </subcellularLocation>
</comment>
<dbReference type="HAMAP" id="MF_00947">
    <property type="entry name" value="HdeB"/>
    <property type="match status" value="1"/>
</dbReference>
<gene>
    <name evidence="5" type="primary">hdeB_2</name>
    <name evidence="4" type="synonym">hdeB</name>
    <name evidence="5" type="ORF">ERS008502_04063</name>
</gene>
<accession>A0AA36LVM5</accession>
<feature type="signal peptide" evidence="4">
    <location>
        <begin position="1"/>
        <end position="24"/>
    </location>
</feature>
<dbReference type="Gene3D" id="1.10.890.10">
    <property type="entry name" value="HNS-dependent expression A"/>
    <property type="match status" value="1"/>
</dbReference>
<dbReference type="GO" id="GO:1990451">
    <property type="term" value="P:cellular stress response to acidic pH"/>
    <property type="evidence" value="ECO:0007669"/>
    <property type="project" value="UniProtKB-UniRule"/>
</dbReference>
<evidence type="ECO:0000256" key="1">
    <source>
        <dbReference type="ARBA" id="ARBA00022729"/>
    </source>
</evidence>
<dbReference type="InterPro" id="IPR010486">
    <property type="entry name" value="HNS-dep_expression_A/B"/>
</dbReference>
<dbReference type="Proteomes" id="UP000040841">
    <property type="component" value="Unassembled WGS sequence"/>
</dbReference>
<dbReference type="GO" id="GO:0042597">
    <property type="term" value="C:periplasmic space"/>
    <property type="evidence" value="ECO:0007669"/>
    <property type="project" value="UniProtKB-SubCell"/>
</dbReference>
<organism evidence="5 6">
    <name type="scientific">Yersinia mollaretii</name>
    <dbReference type="NCBI Taxonomy" id="33060"/>
    <lineage>
        <taxon>Bacteria</taxon>
        <taxon>Pseudomonadati</taxon>
        <taxon>Pseudomonadota</taxon>
        <taxon>Gammaproteobacteria</taxon>
        <taxon>Enterobacterales</taxon>
        <taxon>Yersiniaceae</taxon>
        <taxon>Yersinia</taxon>
    </lineage>
</organism>
<evidence type="ECO:0000256" key="3">
    <source>
        <dbReference type="ARBA" id="ARBA00023186"/>
    </source>
</evidence>
<proteinExistence type="inferred from homology"/>
<dbReference type="Pfam" id="PF06411">
    <property type="entry name" value="HdeA"/>
    <property type="match status" value="1"/>
</dbReference>
<dbReference type="RefSeq" id="WP_049646793.1">
    <property type="nucleotide sequence ID" value="NZ_CABHYS010000005.1"/>
</dbReference>
<protein>
    <recommendedName>
        <fullName evidence="4">Acid stress chaperone HdeB</fullName>
    </recommendedName>
</protein>
<name>A0AA36LVM5_YERMO</name>
<dbReference type="InterPro" id="IPR038303">
    <property type="entry name" value="HdeA/HdeB_sf"/>
</dbReference>
<comment type="similarity">
    <text evidence="4">Belongs to the HdeB family.</text>
</comment>
<reference evidence="5 6" key="1">
    <citation type="submission" date="2015-03" db="EMBL/GenBank/DDBJ databases">
        <authorList>
            <consortium name="Pathogen Informatics"/>
            <person name="Murphy D."/>
        </authorList>
    </citation>
    <scope>NUCLEOTIDE SEQUENCE [LARGE SCALE GENOMIC DNA]</scope>
    <source>
        <strain evidence="5 6">FE82747</strain>
    </source>
</reference>
<sequence precursor="true">MLYKSLLNIIIAILSFVAISTAFAASSPTTPADMTCKEFLDLNPKSMTPVAFWVINKDTQFKKGDTVDFQEIDTVYTPKIMDMCKKSPDKKVAAMSDMRKEMEEATNKKSM</sequence>
<dbReference type="EMBL" id="CQBM01000018">
    <property type="protein sequence ID" value="CNI71486.1"/>
    <property type="molecule type" value="Genomic_DNA"/>
</dbReference>
<evidence type="ECO:0000313" key="5">
    <source>
        <dbReference type="EMBL" id="CNI71486.1"/>
    </source>
</evidence>
<dbReference type="AlphaFoldDB" id="A0AA36LVM5"/>
<dbReference type="NCBIfam" id="NF008599">
    <property type="entry name" value="PRK11566.1"/>
    <property type="match status" value="1"/>
</dbReference>
<comment type="function">
    <text evidence="4">Required for optimal acid stress protection, which is important for survival of enteric bacteria in the acidic environment of the host stomach. Exhibits a chaperone-like activity at acidic pH by preventing the aggregation of many different periplasmic proteins.</text>
</comment>
<feature type="chain" id="PRO_5041494483" description="Acid stress chaperone HdeB" evidence="4">
    <location>
        <begin position="25"/>
        <end position="111"/>
    </location>
</feature>
<dbReference type="InterPro" id="IPR028623">
    <property type="entry name" value="HdeB"/>
</dbReference>
<evidence type="ECO:0000256" key="2">
    <source>
        <dbReference type="ARBA" id="ARBA00022764"/>
    </source>
</evidence>
<keyword evidence="1 4" id="KW-0732">Signal</keyword>
<evidence type="ECO:0000256" key="4">
    <source>
        <dbReference type="HAMAP-Rule" id="MF_00947"/>
    </source>
</evidence>
<keyword evidence="2 4" id="KW-0574">Periplasm</keyword>
<keyword evidence="3 4" id="KW-0143">Chaperone</keyword>
<comment type="caution">
    <text evidence="5">The sequence shown here is derived from an EMBL/GenBank/DDBJ whole genome shotgun (WGS) entry which is preliminary data.</text>
</comment>
<evidence type="ECO:0000313" key="6">
    <source>
        <dbReference type="Proteomes" id="UP000040841"/>
    </source>
</evidence>